<evidence type="ECO:0000256" key="1">
    <source>
        <dbReference type="SAM" id="MobiDB-lite"/>
    </source>
</evidence>
<feature type="region of interest" description="Disordered" evidence="1">
    <location>
        <begin position="1"/>
        <end position="23"/>
    </location>
</feature>
<reference evidence="2 3" key="1">
    <citation type="journal article" date="2012" name="Genome Biol.">
        <title>Genome and low-iron response of an oceanic diatom adapted to chronic iron limitation.</title>
        <authorList>
            <person name="Lommer M."/>
            <person name="Specht M."/>
            <person name="Roy A.S."/>
            <person name="Kraemer L."/>
            <person name="Andreson R."/>
            <person name="Gutowska M.A."/>
            <person name="Wolf J."/>
            <person name="Bergner S.V."/>
            <person name="Schilhabel M.B."/>
            <person name="Klostermeier U.C."/>
            <person name="Beiko R.G."/>
            <person name="Rosenstiel P."/>
            <person name="Hippler M."/>
            <person name="Laroche J."/>
        </authorList>
    </citation>
    <scope>NUCLEOTIDE SEQUENCE [LARGE SCALE GENOMIC DNA]</scope>
    <source>
        <strain evidence="2 3">CCMP1005</strain>
    </source>
</reference>
<accession>K0RUR6</accession>
<feature type="region of interest" description="Disordered" evidence="1">
    <location>
        <begin position="45"/>
        <end position="102"/>
    </location>
</feature>
<dbReference type="Proteomes" id="UP000266841">
    <property type="component" value="Unassembled WGS sequence"/>
</dbReference>
<comment type="caution">
    <text evidence="2">The sequence shown here is derived from an EMBL/GenBank/DDBJ whole genome shotgun (WGS) entry which is preliminary data.</text>
</comment>
<name>K0RUR6_THAOC</name>
<dbReference type="AlphaFoldDB" id="K0RUR6"/>
<feature type="compositionally biased region" description="Basic residues" evidence="1">
    <location>
        <begin position="57"/>
        <end position="67"/>
    </location>
</feature>
<sequence length="102" mass="10845">MVEGQFCSYDPAAAGGGLPAGIAEGRSEHCAEHRYAMPLRDALRAAGDADASDPGRRARPRALRNRPRGGPPDSRGGPRDVGARPARRLARRERPPGPARRA</sequence>
<gene>
    <name evidence="2" type="ORF">THAOC_30574</name>
</gene>
<organism evidence="2 3">
    <name type="scientific">Thalassiosira oceanica</name>
    <name type="common">Marine diatom</name>
    <dbReference type="NCBI Taxonomy" id="159749"/>
    <lineage>
        <taxon>Eukaryota</taxon>
        <taxon>Sar</taxon>
        <taxon>Stramenopiles</taxon>
        <taxon>Ochrophyta</taxon>
        <taxon>Bacillariophyta</taxon>
        <taxon>Coscinodiscophyceae</taxon>
        <taxon>Thalassiosirophycidae</taxon>
        <taxon>Thalassiosirales</taxon>
        <taxon>Thalassiosiraceae</taxon>
        <taxon>Thalassiosira</taxon>
    </lineage>
</organism>
<protein>
    <submittedName>
        <fullName evidence="2">Uncharacterized protein</fullName>
    </submittedName>
</protein>
<feature type="non-terminal residue" evidence="2">
    <location>
        <position position="102"/>
    </location>
</feature>
<evidence type="ECO:0000313" key="2">
    <source>
        <dbReference type="EMBL" id="EJK50452.1"/>
    </source>
</evidence>
<keyword evidence="3" id="KW-1185">Reference proteome</keyword>
<evidence type="ECO:0000313" key="3">
    <source>
        <dbReference type="Proteomes" id="UP000266841"/>
    </source>
</evidence>
<proteinExistence type="predicted"/>
<dbReference type="EMBL" id="AGNL01043653">
    <property type="protein sequence ID" value="EJK50452.1"/>
    <property type="molecule type" value="Genomic_DNA"/>
</dbReference>